<protein>
    <submittedName>
        <fullName evidence="3">Hypothetical phage membrane protein</fullName>
    </submittedName>
</protein>
<reference evidence="3 4" key="1">
    <citation type="journal article" date="2010" name="BMC Genomics">
        <title>Evidence for a lineage of virulent bacteriophages that target Campylobacter.</title>
        <authorList>
            <person name="Timms A.R."/>
            <person name="Cambray-Young J."/>
            <person name="Scott A.E."/>
            <person name="Petty N.K."/>
            <person name="Connerton P.L."/>
            <person name="Clarke L."/>
            <person name="Seeger K."/>
            <person name="Quail M."/>
            <person name="Cummings N."/>
            <person name="Maskell D.J."/>
            <person name="Thomson N.R."/>
            <person name="Connerton I.F."/>
        </authorList>
    </citation>
    <scope>NUCLEOTIDE SEQUENCE [LARGE SCALE GENOMIC DNA]</scope>
</reference>
<name>D5GV66_9CAUD</name>
<sequence>MKIFKNIKFLFYVMLVIAIICDAVSLITAGKVTVEPATYALILVAICIEEVIYTRNKIIEEIKGIGVHIKLNDYLISASNAKTRYLNTKPETEAGVTKTKTKAKDVKTESKAKDVKTESKVSKAKAKSKTDKEILKDMLNGAK</sequence>
<evidence type="ECO:0000256" key="1">
    <source>
        <dbReference type="SAM" id="MobiDB-lite"/>
    </source>
</evidence>
<evidence type="ECO:0000313" key="4">
    <source>
        <dbReference type="Proteomes" id="UP000002369"/>
    </source>
</evidence>
<dbReference type="Proteomes" id="UP000002369">
    <property type="component" value="Segment"/>
</dbReference>
<proteinExistence type="predicted"/>
<keyword evidence="2" id="KW-0472">Membrane</keyword>
<gene>
    <name evidence="3" type="ORF">CPT_0074</name>
</gene>
<feature type="transmembrane region" description="Helical" evidence="2">
    <location>
        <begin position="9"/>
        <end position="30"/>
    </location>
</feature>
<organism evidence="3 4">
    <name type="scientific">Campylobacter phage CP220</name>
    <dbReference type="NCBI Taxonomy" id="2994044"/>
    <lineage>
        <taxon>Viruses</taxon>
        <taxon>Duplodnaviria</taxon>
        <taxon>Heunggongvirae</taxon>
        <taxon>Uroviricota</taxon>
        <taxon>Caudoviricetes</taxon>
        <taxon>Connertonviridae</taxon>
        <taxon>Firehammervirus</taxon>
        <taxon>Firehammervirus CP220</taxon>
    </lineage>
</organism>
<feature type="transmembrane region" description="Helical" evidence="2">
    <location>
        <begin position="36"/>
        <end position="53"/>
    </location>
</feature>
<dbReference type="EMBL" id="FN667788">
    <property type="protein sequence ID" value="CBJ93883.1"/>
    <property type="molecule type" value="Genomic_DNA"/>
</dbReference>
<keyword evidence="2" id="KW-1133">Transmembrane helix</keyword>
<evidence type="ECO:0000256" key="2">
    <source>
        <dbReference type="SAM" id="Phobius"/>
    </source>
</evidence>
<keyword evidence="4" id="KW-1185">Reference proteome</keyword>
<accession>D5GV66</accession>
<feature type="compositionally biased region" description="Basic and acidic residues" evidence="1">
    <location>
        <begin position="107"/>
        <end position="121"/>
    </location>
</feature>
<dbReference type="GeneID" id="26041356"/>
<dbReference type="KEGG" id="vg:26041356"/>
<dbReference type="RefSeq" id="YP_009169208.1">
    <property type="nucleotide sequence ID" value="NC_027997.1"/>
</dbReference>
<keyword evidence="2" id="KW-0812">Transmembrane</keyword>
<evidence type="ECO:0000313" key="3">
    <source>
        <dbReference type="EMBL" id="CBJ93883.1"/>
    </source>
</evidence>
<feature type="region of interest" description="Disordered" evidence="1">
    <location>
        <begin position="107"/>
        <end position="129"/>
    </location>
</feature>